<dbReference type="SMART" id="SM00388">
    <property type="entry name" value="HisKA"/>
    <property type="match status" value="1"/>
</dbReference>
<dbReference type="InterPro" id="IPR011006">
    <property type="entry name" value="CheY-like_superfamily"/>
</dbReference>
<evidence type="ECO:0000256" key="4">
    <source>
        <dbReference type="PROSITE-ProRule" id="PRU00169"/>
    </source>
</evidence>
<evidence type="ECO:0000259" key="5">
    <source>
        <dbReference type="PROSITE" id="PS50109"/>
    </source>
</evidence>
<feature type="modified residue" description="4-aspartylphosphate" evidence="4">
    <location>
        <position position="562"/>
    </location>
</feature>
<name>E1R6D5_SEDSS</name>
<dbReference type="InterPro" id="IPR000014">
    <property type="entry name" value="PAS"/>
</dbReference>
<dbReference type="Pfam" id="PF02518">
    <property type="entry name" value="HATPase_c"/>
    <property type="match status" value="1"/>
</dbReference>
<keyword evidence="9" id="KW-0808">Transferase</keyword>
<dbReference type="CDD" id="cd17534">
    <property type="entry name" value="REC_DC-like"/>
    <property type="match status" value="1"/>
</dbReference>
<feature type="modified residue" description="4-aspartylphosphate" evidence="4">
    <location>
        <position position="53"/>
    </location>
</feature>
<dbReference type="STRING" id="573413.Spirs_1827"/>
<feature type="domain" description="Response regulatory" evidence="6">
    <location>
        <begin position="511"/>
        <end position="627"/>
    </location>
</feature>
<dbReference type="AlphaFoldDB" id="E1R6D5"/>
<dbReference type="InterPro" id="IPR035965">
    <property type="entry name" value="PAS-like_dom_sf"/>
</dbReference>
<dbReference type="PANTHER" id="PTHR43065:SF42">
    <property type="entry name" value="TWO-COMPONENT SENSOR PPRA"/>
    <property type="match status" value="1"/>
</dbReference>
<evidence type="ECO:0000256" key="1">
    <source>
        <dbReference type="ARBA" id="ARBA00000085"/>
    </source>
</evidence>
<gene>
    <name evidence="9" type="ordered locus">Spirs_1827</name>
</gene>
<dbReference type="Gene3D" id="3.30.450.20">
    <property type="entry name" value="PAS domain"/>
    <property type="match status" value="1"/>
</dbReference>
<evidence type="ECO:0000256" key="2">
    <source>
        <dbReference type="ARBA" id="ARBA00012438"/>
    </source>
</evidence>
<dbReference type="CDD" id="cd00130">
    <property type="entry name" value="PAS"/>
    <property type="match status" value="1"/>
</dbReference>
<dbReference type="InterPro" id="IPR036097">
    <property type="entry name" value="HisK_dim/P_sf"/>
</dbReference>
<keyword evidence="3 4" id="KW-0597">Phosphoprotein</keyword>
<dbReference type="InterPro" id="IPR003661">
    <property type="entry name" value="HisK_dim/P_dom"/>
</dbReference>
<reference evidence="9 10" key="1">
    <citation type="journal article" date="2010" name="Stand. Genomic Sci.">
        <title>Complete genome sequence of Spirochaeta smaragdinae type strain (SEBR 4228).</title>
        <authorList>
            <person name="Mavromatis K."/>
            <person name="Yasawong M."/>
            <person name="Chertkov O."/>
            <person name="Lapidus A."/>
            <person name="Lucas S."/>
            <person name="Nolan M."/>
            <person name="Del Rio T.G."/>
            <person name="Tice H."/>
            <person name="Cheng J.F."/>
            <person name="Pitluck S."/>
            <person name="Liolios K."/>
            <person name="Ivanova N."/>
            <person name="Tapia R."/>
            <person name="Han C."/>
            <person name="Bruce D."/>
            <person name="Goodwin L."/>
            <person name="Pati A."/>
            <person name="Chen A."/>
            <person name="Palaniappan K."/>
            <person name="Land M."/>
            <person name="Hauser L."/>
            <person name="Chang Y.J."/>
            <person name="Jeffries C.D."/>
            <person name="Detter J.C."/>
            <person name="Rohde M."/>
            <person name="Brambilla E."/>
            <person name="Spring S."/>
            <person name="Goker M."/>
            <person name="Sikorski J."/>
            <person name="Woyke T."/>
            <person name="Bristow J."/>
            <person name="Eisen J.A."/>
            <person name="Markowitz V."/>
            <person name="Hugenholtz P."/>
            <person name="Klenk H.P."/>
            <person name="Kyrpides N.C."/>
        </authorList>
    </citation>
    <scope>NUCLEOTIDE SEQUENCE [LARGE SCALE GENOMIC DNA]</scope>
    <source>
        <strain evidence="10">DSM 11293 / JCM 15392 / SEBR 4228</strain>
    </source>
</reference>
<dbReference type="Gene3D" id="3.40.50.2300">
    <property type="match status" value="2"/>
</dbReference>
<dbReference type="NCBIfam" id="TIGR00229">
    <property type="entry name" value="sensory_box"/>
    <property type="match status" value="1"/>
</dbReference>
<dbReference type="EMBL" id="CP002116">
    <property type="protein sequence ID" value="ADK80953.1"/>
    <property type="molecule type" value="Genomic_DNA"/>
</dbReference>
<dbReference type="InterPro" id="IPR001789">
    <property type="entry name" value="Sig_transdc_resp-reg_receiver"/>
</dbReference>
<dbReference type="InterPro" id="IPR000700">
    <property type="entry name" value="PAS-assoc_C"/>
</dbReference>
<dbReference type="Pfam" id="PF00512">
    <property type="entry name" value="HisKA"/>
    <property type="match status" value="1"/>
</dbReference>
<dbReference type="PROSITE" id="PS50109">
    <property type="entry name" value="HIS_KIN"/>
    <property type="match status" value="1"/>
</dbReference>
<feature type="domain" description="PAS" evidence="7">
    <location>
        <begin position="130"/>
        <end position="171"/>
    </location>
</feature>
<dbReference type="PROSITE" id="PS50113">
    <property type="entry name" value="PAC"/>
    <property type="match status" value="1"/>
</dbReference>
<dbReference type="SMART" id="SM00387">
    <property type="entry name" value="HATPase_c"/>
    <property type="match status" value="1"/>
</dbReference>
<dbReference type="SMART" id="SM00091">
    <property type="entry name" value="PAS"/>
    <property type="match status" value="1"/>
</dbReference>
<dbReference type="KEGG" id="ssm:Spirs_1827"/>
<dbReference type="SUPFAM" id="SSF55785">
    <property type="entry name" value="PYP-like sensor domain (PAS domain)"/>
    <property type="match status" value="1"/>
</dbReference>
<feature type="domain" description="PAC" evidence="8">
    <location>
        <begin position="202"/>
        <end position="254"/>
    </location>
</feature>
<dbReference type="InterPro" id="IPR004358">
    <property type="entry name" value="Sig_transdc_His_kin-like_C"/>
</dbReference>
<dbReference type="SUPFAM" id="SSF52172">
    <property type="entry name" value="CheY-like"/>
    <property type="match status" value="2"/>
</dbReference>
<evidence type="ECO:0000256" key="3">
    <source>
        <dbReference type="ARBA" id="ARBA00022553"/>
    </source>
</evidence>
<dbReference type="eggNOG" id="COG4191">
    <property type="taxonomic scope" value="Bacteria"/>
</dbReference>
<evidence type="ECO:0000313" key="10">
    <source>
        <dbReference type="Proteomes" id="UP000002318"/>
    </source>
</evidence>
<dbReference type="PANTHER" id="PTHR43065">
    <property type="entry name" value="SENSOR HISTIDINE KINASE"/>
    <property type="match status" value="1"/>
</dbReference>
<dbReference type="OrthoDB" id="6192248at2"/>
<organism evidence="9 10">
    <name type="scientific">Sediminispirochaeta smaragdinae (strain DSM 11293 / JCM 15392 / SEBR 4228)</name>
    <name type="common">Spirochaeta smaragdinae</name>
    <dbReference type="NCBI Taxonomy" id="573413"/>
    <lineage>
        <taxon>Bacteria</taxon>
        <taxon>Pseudomonadati</taxon>
        <taxon>Spirochaetota</taxon>
        <taxon>Spirochaetia</taxon>
        <taxon>Spirochaetales</taxon>
        <taxon>Spirochaetaceae</taxon>
        <taxon>Sediminispirochaeta</taxon>
    </lineage>
</organism>
<dbReference type="HOGENOM" id="CLU_000445_114_51_12"/>
<dbReference type="PROSITE" id="PS50112">
    <property type="entry name" value="PAS"/>
    <property type="match status" value="1"/>
</dbReference>
<evidence type="ECO:0000259" key="6">
    <source>
        <dbReference type="PROSITE" id="PS50110"/>
    </source>
</evidence>
<dbReference type="GO" id="GO:0000155">
    <property type="term" value="F:phosphorelay sensor kinase activity"/>
    <property type="evidence" value="ECO:0007669"/>
    <property type="project" value="InterPro"/>
</dbReference>
<accession>E1R6D5</accession>
<dbReference type="Pfam" id="PF13426">
    <property type="entry name" value="PAS_9"/>
    <property type="match status" value="1"/>
</dbReference>
<evidence type="ECO:0000259" key="8">
    <source>
        <dbReference type="PROSITE" id="PS50113"/>
    </source>
</evidence>
<dbReference type="eggNOG" id="COG0784">
    <property type="taxonomic scope" value="Bacteria"/>
</dbReference>
<dbReference type="SUPFAM" id="SSF47384">
    <property type="entry name" value="Homodimeric domain of signal transducing histidine kinase"/>
    <property type="match status" value="1"/>
</dbReference>
<dbReference type="Pfam" id="PF00072">
    <property type="entry name" value="Response_reg"/>
    <property type="match status" value="2"/>
</dbReference>
<feature type="domain" description="Histidine kinase" evidence="5">
    <location>
        <begin position="267"/>
        <end position="490"/>
    </location>
</feature>
<keyword evidence="9" id="KW-0418">Kinase</keyword>
<dbReference type="SUPFAM" id="SSF55874">
    <property type="entry name" value="ATPase domain of HSP90 chaperone/DNA topoisomerase II/histidine kinase"/>
    <property type="match status" value="1"/>
</dbReference>
<dbReference type="SMART" id="SM00448">
    <property type="entry name" value="REC"/>
    <property type="match status" value="2"/>
</dbReference>
<dbReference type="PRINTS" id="PR00344">
    <property type="entry name" value="BCTRLSENSOR"/>
</dbReference>
<feature type="domain" description="Response regulatory" evidence="6">
    <location>
        <begin position="3"/>
        <end position="118"/>
    </location>
</feature>
<dbReference type="Gene3D" id="3.30.565.10">
    <property type="entry name" value="Histidine kinase-like ATPase, C-terminal domain"/>
    <property type="match status" value="1"/>
</dbReference>
<keyword evidence="10" id="KW-1185">Reference proteome</keyword>
<evidence type="ECO:0000259" key="7">
    <source>
        <dbReference type="PROSITE" id="PS50112"/>
    </source>
</evidence>
<dbReference type="PROSITE" id="PS50110">
    <property type="entry name" value="RESPONSE_REGULATORY"/>
    <property type="match status" value="2"/>
</dbReference>
<dbReference type="Proteomes" id="UP000002318">
    <property type="component" value="Chromosome"/>
</dbReference>
<dbReference type="CDD" id="cd00082">
    <property type="entry name" value="HisKA"/>
    <property type="match status" value="1"/>
</dbReference>
<comment type="catalytic activity">
    <reaction evidence="1">
        <text>ATP + protein L-histidine = ADP + protein N-phospho-L-histidine.</text>
        <dbReference type="EC" id="2.7.13.3"/>
    </reaction>
</comment>
<dbReference type="RefSeq" id="WP_013254417.1">
    <property type="nucleotide sequence ID" value="NC_014364.1"/>
</dbReference>
<dbReference type="Gene3D" id="1.10.287.130">
    <property type="match status" value="1"/>
</dbReference>
<dbReference type="InterPro" id="IPR005467">
    <property type="entry name" value="His_kinase_dom"/>
</dbReference>
<dbReference type="EC" id="2.7.13.3" evidence="2"/>
<protein>
    <recommendedName>
        <fullName evidence="2">histidine kinase</fullName>
        <ecNumber evidence="2">2.7.13.3</ecNumber>
    </recommendedName>
</protein>
<proteinExistence type="predicted"/>
<dbReference type="InterPro" id="IPR036890">
    <property type="entry name" value="HATPase_C_sf"/>
</dbReference>
<evidence type="ECO:0000313" key="9">
    <source>
        <dbReference type="EMBL" id="ADK80953.1"/>
    </source>
</evidence>
<sequence length="630" mass="70441">MASIFVVEDEGIVALDIKRHLENYGYDVPGLFASGEEVVAAVKQQIPDLILMDISLQGSMDGLEAASIIRESYHVPVILLTAYADEKTIERAKISAPFGYIIKPFEARELRTTIEMALHRALLERRLHESEERYRRFFQDDLSADFICDADGRLIDCNDAYLELYGFHSDEEAALVGINDLFIDEDEKKRFWKGINSKRKLGLAEFSMRKNNGKSLMVRANIVPRFDDSGNLAEINGFVFDTTRLRELEDQLRQAQKMEAIGRLAGGVAHDFNNILTVIMGYTTMLEEKLHSGEDVASDIDGIQKAAKKATALTRQLLAFSRRQVLKPKQIDLNRLVREMEKMLQRLVSEDITMTLLPSAERSDVYVDPGQIEQVLMNLVVNARDAMPGGGKVFITTKNHEVERAFPSAMGTVVPGDYVVLSVSDTGTGINDQDLEMIFEPFYTTKPDEKGTGLGLSTVYGIVKQSNGNIVVETSSDRGTSFHVYLPISGKAVEEHVSSSEETASVGGNETILVVEDEEGVLELVERILAKAGYHVLTARNGGEALLIQERHDAALDLLITDLIMPHLNGGELAARMRQTDGGLKVLFMSGYPERTIWERKIDISREVFLRKPFEPVELLKKVRLLIDRE</sequence>
<dbReference type="InterPro" id="IPR003594">
    <property type="entry name" value="HATPase_dom"/>
</dbReference>